<evidence type="ECO:0000313" key="3">
    <source>
        <dbReference type="Proteomes" id="UP000002872"/>
    </source>
</evidence>
<dbReference type="InParanoid" id="I3EK65"/>
<evidence type="ECO:0000313" key="2">
    <source>
        <dbReference type="EMBL" id="EIJ89612.1"/>
    </source>
</evidence>
<sequence>MNNIIPQETRKDSESSFVTISLNSSISDDDNSDFMMIYHAPPQYDVAVYMIIVFIASFVSIAACGIIYIEEHTGTTKS</sequence>
<keyword evidence="3" id="KW-1185">Reference proteome</keyword>
<keyword evidence="1" id="KW-0812">Transmembrane</keyword>
<reference evidence="2" key="1">
    <citation type="submission" date="2011-01" db="EMBL/GenBank/DDBJ databases">
        <title>The Genome Sequence of Nematocida parisii strain ERTm3.</title>
        <authorList>
            <consortium name="The Broad Institute Genome Sequencing Platform"/>
            <consortium name="The Broad Institute Genome Sequencing Center for Infectious Disease"/>
            <person name="Cuomo C."/>
            <person name="Troemel E."/>
            <person name="Young S.K."/>
            <person name="Zeng Q."/>
            <person name="Gargeya S."/>
            <person name="Fitzgerald M."/>
            <person name="Haas B."/>
            <person name="Abouelleil A."/>
            <person name="Alvarado L."/>
            <person name="Arachchi H.M."/>
            <person name="Berlin A."/>
            <person name="Chapman S.B."/>
            <person name="Gearin G."/>
            <person name="Goldberg J."/>
            <person name="Griggs A."/>
            <person name="Gujja S."/>
            <person name="Hansen M."/>
            <person name="Heiman D."/>
            <person name="Howarth C."/>
            <person name="Larimer J."/>
            <person name="Lui A."/>
            <person name="MacDonald P.J.P."/>
            <person name="McCowen C."/>
            <person name="Montmayeur A."/>
            <person name="Murphy C."/>
            <person name="Neiman D."/>
            <person name="Pearson M."/>
            <person name="Priest M."/>
            <person name="Roberts A."/>
            <person name="Saif S."/>
            <person name="Shea T."/>
            <person name="Sisk P."/>
            <person name="Stolte C."/>
            <person name="Sykes S."/>
            <person name="Wortman J."/>
            <person name="Nusbaum C."/>
            <person name="Birren B."/>
        </authorList>
    </citation>
    <scope>NUCLEOTIDE SEQUENCE</scope>
    <source>
        <strain evidence="2">ERTm3</strain>
    </source>
</reference>
<feature type="transmembrane region" description="Helical" evidence="1">
    <location>
        <begin position="46"/>
        <end position="69"/>
    </location>
</feature>
<gene>
    <name evidence="2" type="ORF">NEQG_00382</name>
</gene>
<organism evidence="2 3">
    <name type="scientific">Nematocida parisii (strain ERTm3)</name>
    <name type="common">Nematode killer fungus</name>
    <dbReference type="NCBI Taxonomy" id="935791"/>
    <lineage>
        <taxon>Eukaryota</taxon>
        <taxon>Fungi</taxon>
        <taxon>Fungi incertae sedis</taxon>
        <taxon>Microsporidia</taxon>
        <taxon>Nematocida</taxon>
    </lineage>
</organism>
<evidence type="ECO:0000256" key="1">
    <source>
        <dbReference type="SAM" id="Phobius"/>
    </source>
</evidence>
<accession>I3EK65</accession>
<dbReference type="AlphaFoldDB" id="I3EK65"/>
<dbReference type="HOGENOM" id="CLU_2622589_0_0_1"/>
<dbReference type="EMBL" id="GL870876">
    <property type="protein sequence ID" value="EIJ89612.1"/>
    <property type="molecule type" value="Genomic_DNA"/>
</dbReference>
<dbReference type="VEuPathDB" id="MicrosporidiaDB:NEQG_00382"/>
<proteinExistence type="predicted"/>
<keyword evidence="1" id="KW-1133">Transmembrane helix</keyword>
<dbReference type="Proteomes" id="UP000002872">
    <property type="component" value="Unassembled WGS sequence"/>
</dbReference>
<keyword evidence="1" id="KW-0472">Membrane</keyword>
<protein>
    <submittedName>
        <fullName evidence="2">Uncharacterized protein</fullName>
    </submittedName>
</protein>
<name>I3EK65_NEMP3</name>